<evidence type="ECO:0000313" key="2">
    <source>
        <dbReference type="Proteomes" id="UP000053825"/>
    </source>
</evidence>
<dbReference type="AlphaFoldDB" id="A0A0L7RG22"/>
<sequence>MVEKSGREISFSEYDGRTFVWTRWGQVSRKMLGTIMHVLADYVSETRKN</sequence>
<reference evidence="1 2" key="1">
    <citation type="submission" date="2015-07" db="EMBL/GenBank/DDBJ databases">
        <title>The genome of Habropoda laboriosa.</title>
        <authorList>
            <person name="Pan H."/>
            <person name="Kapheim K."/>
        </authorList>
    </citation>
    <scope>NUCLEOTIDE SEQUENCE [LARGE SCALE GENOMIC DNA]</scope>
    <source>
        <strain evidence="1">0110345459</strain>
    </source>
</reference>
<organism evidence="1 2">
    <name type="scientific">Habropoda laboriosa</name>
    <dbReference type="NCBI Taxonomy" id="597456"/>
    <lineage>
        <taxon>Eukaryota</taxon>
        <taxon>Metazoa</taxon>
        <taxon>Ecdysozoa</taxon>
        <taxon>Arthropoda</taxon>
        <taxon>Hexapoda</taxon>
        <taxon>Insecta</taxon>
        <taxon>Pterygota</taxon>
        <taxon>Neoptera</taxon>
        <taxon>Endopterygota</taxon>
        <taxon>Hymenoptera</taxon>
        <taxon>Apocrita</taxon>
        <taxon>Aculeata</taxon>
        <taxon>Apoidea</taxon>
        <taxon>Anthophila</taxon>
        <taxon>Apidae</taxon>
        <taxon>Habropoda</taxon>
    </lineage>
</organism>
<name>A0A0L7RG22_9HYME</name>
<proteinExistence type="predicted"/>
<dbReference type="Proteomes" id="UP000053825">
    <property type="component" value="Unassembled WGS sequence"/>
</dbReference>
<evidence type="ECO:0000313" key="1">
    <source>
        <dbReference type="EMBL" id="KOC69783.1"/>
    </source>
</evidence>
<accession>A0A0L7RG22</accession>
<dbReference type="EMBL" id="KQ414599">
    <property type="protein sequence ID" value="KOC69783.1"/>
    <property type="molecule type" value="Genomic_DNA"/>
</dbReference>
<protein>
    <submittedName>
        <fullName evidence="1">Uncharacterized protein</fullName>
    </submittedName>
</protein>
<gene>
    <name evidence="1" type="ORF">WH47_07523</name>
</gene>
<keyword evidence="2" id="KW-1185">Reference proteome</keyword>